<protein>
    <submittedName>
        <fullName evidence="1">7164_t:CDS:1</fullName>
    </submittedName>
</protein>
<feature type="non-terminal residue" evidence="1">
    <location>
        <position position="1"/>
    </location>
</feature>
<sequence length="92" mass="11029">ETDRLTFDEIRSKFDLGAPDVFIKLANQCMDKDLKKRPTAKEVYEQLKEWEIILYKKQNEMNEEELKIKNKFLEADKIIPTQPTFLQKHQDV</sequence>
<evidence type="ECO:0000313" key="1">
    <source>
        <dbReference type="EMBL" id="CAG8842845.1"/>
    </source>
</evidence>
<accession>A0ACA9SML9</accession>
<feature type="non-terminal residue" evidence="1">
    <location>
        <position position="92"/>
    </location>
</feature>
<dbReference type="EMBL" id="CAJVQC010135915">
    <property type="protein sequence ID" value="CAG8842845.1"/>
    <property type="molecule type" value="Genomic_DNA"/>
</dbReference>
<dbReference type="Proteomes" id="UP000789920">
    <property type="component" value="Unassembled WGS sequence"/>
</dbReference>
<proteinExistence type="predicted"/>
<evidence type="ECO:0000313" key="2">
    <source>
        <dbReference type="Proteomes" id="UP000789920"/>
    </source>
</evidence>
<organism evidence="1 2">
    <name type="scientific">Racocetra persica</name>
    <dbReference type="NCBI Taxonomy" id="160502"/>
    <lineage>
        <taxon>Eukaryota</taxon>
        <taxon>Fungi</taxon>
        <taxon>Fungi incertae sedis</taxon>
        <taxon>Mucoromycota</taxon>
        <taxon>Glomeromycotina</taxon>
        <taxon>Glomeromycetes</taxon>
        <taxon>Diversisporales</taxon>
        <taxon>Gigasporaceae</taxon>
        <taxon>Racocetra</taxon>
    </lineage>
</organism>
<gene>
    <name evidence="1" type="ORF">RPERSI_LOCUS32500</name>
</gene>
<keyword evidence="2" id="KW-1185">Reference proteome</keyword>
<reference evidence="1" key="1">
    <citation type="submission" date="2021-06" db="EMBL/GenBank/DDBJ databases">
        <authorList>
            <person name="Kallberg Y."/>
            <person name="Tangrot J."/>
            <person name="Rosling A."/>
        </authorList>
    </citation>
    <scope>NUCLEOTIDE SEQUENCE</scope>
    <source>
        <strain evidence="1">MA461A</strain>
    </source>
</reference>
<comment type="caution">
    <text evidence="1">The sequence shown here is derived from an EMBL/GenBank/DDBJ whole genome shotgun (WGS) entry which is preliminary data.</text>
</comment>
<name>A0ACA9SML9_9GLOM</name>